<proteinExistence type="predicted"/>
<gene>
    <name evidence="2" type="ORF">FMEXI_9397</name>
</gene>
<feature type="region of interest" description="Disordered" evidence="1">
    <location>
        <begin position="1"/>
        <end position="26"/>
    </location>
</feature>
<name>A0A8H5IJW1_9HYPO</name>
<feature type="compositionally biased region" description="Polar residues" evidence="1">
    <location>
        <begin position="1"/>
        <end position="14"/>
    </location>
</feature>
<evidence type="ECO:0000313" key="2">
    <source>
        <dbReference type="EMBL" id="KAF5538528.1"/>
    </source>
</evidence>
<feature type="region of interest" description="Disordered" evidence="1">
    <location>
        <begin position="112"/>
        <end position="147"/>
    </location>
</feature>
<organism evidence="2 3">
    <name type="scientific">Fusarium mexicanum</name>
    <dbReference type="NCBI Taxonomy" id="751941"/>
    <lineage>
        <taxon>Eukaryota</taxon>
        <taxon>Fungi</taxon>
        <taxon>Dikarya</taxon>
        <taxon>Ascomycota</taxon>
        <taxon>Pezizomycotina</taxon>
        <taxon>Sordariomycetes</taxon>
        <taxon>Hypocreomycetidae</taxon>
        <taxon>Hypocreales</taxon>
        <taxon>Nectriaceae</taxon>
        <taxon>Fusarium</taxon>
        <taxon>Fusarium fujikuroi species complex</taxon>
    </lineage>
</organism>
<accession>A0A8H5IJW1</accession>
<reference evidence="2 3" key="1">
    <citation type="submission" date="2020-05" db="EMBL/GenBank/DDBJ databases">
        <title>Identification and distribution of gene clusters putatively required for synthesis of sphingolipid metabolism inhibitors in phylogenetically diverse species of the filamentous fungus Fusarium.</title>
        <authorList>
            <person name="Kim H.-S."/>
            <person name="Busman M."/>
            <person name="Brown D.W."/>
            <person name="Divon H."/>
            <person name="Uhlig S."/>
            <person name="Proctor R.H."/>
        </authorList>
    </citation>
    <scope>NUCLEOTIDE SEQUENCE [LARGE SCALE GENOMIC DNA]</scope>
    <source>
        <strain evidence="2 3">NRRL 53147</strain>
    </source>
</reference>
<dbReference type="AlphaFoldDB" id="A0A8H5IJW1"/>
<keyword evidence="3" id="KW-1185">Reference proteome</keyword>
<evidence type="ECO:0000256" key="1">
    <source>
        <dbReference type="SAM" id="MobiDB-lite"/>
    </source>
</evidence>
<dbReference type="Proteomes" id="UP000522262">
    <property type="component" value="Unassembled WGS sequence"/>
</dbReference>
<protein>
    <submittedName>
        <fullName evidence="2">Uncharacterized protein</fullName>
    </submittedName>
</protein>
<comment type="caution">
    <text evidence="2">The sequence shown here is derived from an EMBL/GenBank/DDBJ whole genome shotgun (WGS) entry which is preliminary data.</text>
</comment>
<dbReference type="EMBL" id="JAAOAM010000218">
    <property type="protein sequence ID" value="KAF5538528.1"/>
    <property type="molecule type" value="Genomic_DNA"/>
</dbReference>
<sequence>MAPSNRSSGKTSNPFAPDDDPFARHTGNIKAKAGESTQNAIGMGQNAILLAKVVKTLVDAENTPEMRLKARSILMTMGGVDGIINSVSTIEGEKAPEPAVSQIDRVIREAHRERKRRATEPPEPDSDEEILAVFNPPRSRDEDPIPVIPRPWPATPYIVADSFSTRNGRKAIFSLIAADECMIFMSEDAARIFGELFIRLRKEVAEAMSLSAAAQMAGIDESLVLSFDMPLYLPKPDSTAVTLYVESIRTIEVFNNEADTRRLAQETITFMESQSWRPSAGLGIRHSRFFYPPRAFVRMEVVADKLTRLGRALKPLVLKEGRKCPQVIAAEDVRNLSWAAYDQIGQPPQDDEN</sequence>
<evidence type="ECO:0000313" key="3">
    <source>
        <dbReference type="Proteomes" id="UP000522262"/>
    </source>
</evidence>